<dbReference type="PANTHER" id="PTHR31221:SF283">
    <property type="entry name" value="WRKY DOMAIN-CONTAINING PROTEIN"/>
    <property type="match status" value="1"/>
</dbReference>
<dbReference type="InterPro" id="IPR003657">
    <property type="entry name" value="WRKY_dom"/>
</dbReference>
<gene>
    <name evidence="7" type="ORF">CTI12_AA167370</name>
</gene>
<evidence type="ECO:0000256" key="3">
    <source>
        <dbReference type="ARBA" id="ARBA00023125"/>
    </source>
</evidence>
<comment type="caution">
    <text evidence="7">The sequence shown here is derived from an EMBL/GenBank/DDBJ whole genome shotgun (WGS) entry which is preliminary data.</text>
</comment>
<feature type="domain" description="WRKY" evidence="6">
    <location>
        <begin position="122"/>
        <end position="187"/>
    </location>
</feature>
<accession>A0A2U1PCY4</accession>
<dbReference type="STRING" id="35608.A0A2U1PCY4"/>
<dbReference type="EMBL" id="PKPP01001326">
    <property type="protein sequence ID" value="PWA83613.1"/>
    <property type="molecule type" value="Genomic_DNA"/>
</dbReference>
<evidence type="ECO:0000259" key="6">
    <source>
        <dbReference type="PROSITE" id="PS50811"/>
    </source>
</evidence>
<dbReference type="InterPro" id="IPR036576">
    <property type="entry name" value="WRKY_dom_sf"/>
</dbReference>
<comment type="subcellular location">
    <subcellularLocation>
        <location evidence="1">Nucleus</location>
    </subcellularLocation>
</comment>
<organism evidence="7 8">
    <name type="scientific">Artemisia annua</name>
    <name type="common">Sweet wormwood</name>
    <dbReference type="NCBI Taxonomy" id="35608"/>
    <lineage>
        <taxon>Eukaryota</taxon>
        <taxon>Viridiplantae</taxon>
        <taxon>Streptophyta</taxon>
        <taxon>Embryophyta</taxon>
        <taxon>Tracheophyta</taxon>
        <taxon>Spermatophyta</taxon>
        <taxon>Magnoliopsida</taxon>
        <taxon>eudicotyledons</taxon>
        <taxon>Gunneridae</taxon>
        <taxon>Pentapetalae</taxon>
        <taxon>asterids</taxon>
        <taxon>campanulids</taxon>
        <taxon>Asterales</taxon>
        <taxon>Asteraceae</taxon>
        <taxon>Asteroideae</taxon>
        <taxon>Anthemideae</taxon>
        <taxon>Artemisiinae</taxon>
        <taxon>Artemisia</taxon>
    </lineage>
</organism>
<name>A0A2U1PCY4_ARTAN</name>
<dbReference type="GO" id="GO:0003700">
    <property type="term" value="F:DNA-binding transcription factor activity"/>
    <property type="evidence" value="ECO:0007669"/>
    <property type="project" value="InterPro"/>
</dbReference>
<dbReference type="OrthoDB" id="693960at2759"/>
<keyword evidence="2" id="KW-0805">Transcription regulation</keyword>
<evidence type="ECO:0000256" key="1">
    <source>
        <dbReference type="ARBA" id="ARBA00004123"/>
    </source>
</evidence>
<dbReference type="GO" id="GO:0043565">
    <property type="term" value="F:sequence-specific DNA binding"/>
    <property type="evidence" value="ECO:0007669"/>
    <property type="project" value="InterPro"/>
</dbReference>
<evidence type="ECO:0000313" key="7">
    <source>
        <dbReference type="EMBL" id="PWA83613.1"/>
    </source>
</evidence>
<reference evidence="7 8" key="1">
    <citation type="journal article" date="2018" name="Mol. Plant">
        <title>The genome of Artemisia annua provides insight into the evolution of Asteraceae family and artemisinin biosynthesis.</title>
        <authorList>
            <person name="Shen Q."/>
            <person name="Zhang L."/>
            <person name="Liao Z."/>
            <person name="Wang S."/>
            <person name="Yan T."/>
            <person name="Shi P."/>
            <person name="Liu M."/>
            <person name="Fu X."/>
            <person name="Pan Q."/>
            <person name="Wang Y."/>
            <person name="Lv Z."/>
            <person name="Lu X."/>
            <person name="Zhang F."/>
            <person name="Jiang W."/>
            <person name="Ma Y."/>
            <person name="Chen M."/>
            <person name="Hao X."/>
            <person name="Li L."/>
            <person name="Tang Y."/>
            <person name="Lv G."/>
            <person name="Zhou Y."/>
            <person name="Sun X."/>
            <person name="Brodelius P.E."/>
            <person name="Rose J.K.C."/>
            <person name="Tang K."/>
        </authorList>
    </citation>
    <scope>NUCLEOTIDE SEQUENCE [LARGE SCALE GENOMIC DNA]</scope>
    <source>
        <strain evidence="8">cv. Huhao1</strain>
        <tissue evidence="7">Leaf</tissue>
    </source>
</reference>
<evidence type="ECO:0000256" key="4">
    <source>
        <dbReference type="ARBA" id="ARBA00023163"/>
    </source>
</evidence>
<dbReference type="Proteomes" id="UP000245207">
    <property type="component" value="Unassembled WGS sequence"/>
</dbReference>
<keyword evidence="3" id="KW-0238">DNA-binding</keyword>
<keyword evidence="5" id="KW-0539">Nucleus</keyword>
<dbReference type="GO" id="GO:0005634">
    <property type="term" value="C:nucleus"/>
    <property type="evidence" value="ECO:0007669"/>
    <property type="project" value="UniProtKB-SubCell"/>
</dbReference>
<dbReference type="Pfam" id="PF03106">
    <property type="entry name" value="WRKY"/>
    <property type="match status" value="1"/>
</dbReference>
<keyword evidence="8" id="KW-1185">Reference proteome</keyword>
<evidence type="ECO:0000256" key="5">
    <source>
        <dbReference type="ARBA" id="ARBA00023242"/>
    </source>
</evidence>
<protein>
    <submittedName>
        <fullName evidence="7">Putative WRKY transcription factor 51</fullName>
    </submittedName>
</protein>
<evidence type="ECO:0000313" key="8">
    <source>
        <dbReference type="Proteomes" id="UP000245207"/>
    </source>
</evidence>
<dbReference type="Gene3D" id="2.20.25.80">
    <property type="entry name" value="WRKY domain"/>
    <property type="match status" value="1"/>
</dbReference>
<proteinExistence type="predicted"/>
<dbReference type="PROSITE" id="PS50811">
    <property type="entry name" value="WRKY"/>
    <property type="match status" value="1"/>
</dbReference>
<evidence type="ECO:0000256" key="2">
    <source>
        <dbReference type="ARBA" id="ARBA00023015"/>
    </source>
</evidence>
<dbReference type="PANTHER" id="PTHR31221">
    <property type="entry name" value="WRKY TRANSCRIPTION FACTOR PROTEIN 1-RELATED"/>
    <property type="match status" value="1"/>
</dbReference>
<keyword evidence="4" id="KW-0804">Transcription</keyword>
<sequence>MFPFFEPTNLPFDYPLDDQTCEYGFEDIFDSYRSVTDQTSYQDSNHSDFAANVNTGEQNPVSQEMITDNAIRKYHSLNFTSYSFSKDEHTNQVMQETLTADMGKRERVAHDQGMKLALRMKTKLEVVDDGFKWRKYGKKVVKSSSYPRNYFKCSVVGCNVKKRIEKDVKDPHYVITTYDGVHNHKGTFYTRFLRKEEHSKKKIAREKEIRTTPYQLYFSGLHLVNVTCM</sequence>
<dbReference type="SUPFAM" id="SSF118290">
    <property type="entry name" value="WRKY DNA-binding domain"/>
    <property type="match status" value="1"/>
</dbReference>
<dbReference type="AlphaFoldDB" id="A0A2U1PCY4"/>
<dbReference type="InterPro" id="IPR044810">
    <property type="entry name" value="WRKY_plant"/>
</dbReference>
<dbReference type="SMART" id="SM00774">
    <property type="entry name" value="WRKY"/>
    <property type="match status" value="1"/>
</dbReference>